<dbReference type="GO" id="GO:0006747">
    <property type="term" value="P:FAD biosynthetic process"/>
    <property type="evidence" value="ECO:0007669"/>
    <property type="project" value="UniProtKB-UniRule"/>
</dbReference>
<dbReference type="Pfam" id="PF01687">
    <property type="entry name" value="Flavokinase"/>
    <property type="match status" value="1"/>
</dbReference>
<dbReference type="AlphaFoldDB" id="A0A2W5EJ17"/>
<feature type="domain" description="Riboflavin kinase" evidence="16">
    <location>
        <begin position="183"/>
        <end position="308"/>
    </location>
</feature>
<organism evidence="17 18">
    <name type="scientific">Pseudopedobacter saltans</name>
    <dbReference type="NCBI Taxonomy" id="151895"/>
    <lineage>
        <taxon>Bacteria</taxon>
        <taxon>Pseudomonadati</taxon>
        <taxon>Bacteroidota</taxon>
        <taxon>Sphingobacteriia</taxon>
        <taxon>Sphingobacteriales</taxon>
        <taxon>Sphingobacteriaceae</taxon>
        <taxon>Pseudopedobacter</taxon>
    </lineage>
</organism>
<keyword evidence="11 15" id="KW-0067">ATP-binding</keyword>
<dbReference type="PANTHER" id="PTHR22749:SF6">
    <property type="entry name" value="RIBOFLAVIN KINASE"/>
    <property type="match status" value="1"/>
</dbReference>
<dbReference type="Gene3D" id="2.40.30.30">
    <property type="entry name" value="Riboflavin kinase-like"/>
    <property type="match status" value="1"/>
</dbReference>
<comment type="pathway">
    <text evidence="2 15">Cofactor biosynthesis; FAD biosynthesis; FAD from FMN: step 1/1.</text>
</comment>
<dbReference type="GO" id="GO:0003919">
    <property type="term" value="F:FMN adenylyltransferase activity"/>
    <property type="evidence" value="ECO:0007669"/>
    <property type="project" value="UniProtKB-UniRule"/>
</dbReference>
<evidence type="ECO:0000256" key="15">
    <source>
        <dbReference type="PIRNR" id="PIRNR004491"/>
    </source>
</evidence>
<evidence type="ECO:0000256" key="7">
    <source>
        <dbReference type="ARBA" id="ARBA00022695"/>
    </source>
</evidence>
<dbReference type="GO" id="GO:0008531">
    <property type="term" value="F:riboflavin kinase activity"/>
    <property type="evidence" value="ECO:0007669"/>
    <property type="project" value="UniProtKB-UniRule"/>
</dbReference>
<dbReference type="InterPro" id="IPR023465">
    <property type="entry name" value="Riboflavin_kinase_dom_sf"/>
</dbReference>
<comment type="function">
    <text evidence="1">Catalyzes the phosphorylation of riboflavin to FMN followed by the adenylation of FMN to FAD.</text>
</comment>
<evidence type="ECO:0000313" key="18">
    <source>
        <dbReference type="Proteomes" id="UP000249645"/>
    </source>
</evidence>
<dbReference type="PIRSF" id="PIRSF004491">
    <property type="entry name" value="FAD_Synth"/>
    <property type="match status" value="1"/>
</dbReference>
<reference evidence="17 18" key="1">
    <citation type="submission" date="2017-11" db="EMBL/GenBank/DDBJ databases">
        <title>Infants hospitalized years apart are colonized by the same room-sourced microbial strains.</title>
        <authorList>
            <person name="Brooks B."/>
            <person name="Olm M.R."/>
            <person name="Firek B.A."/>
            <person name="Baker R."/>
            <person name="Thomas B.C."/>
            <person name="Morowitz M.J."/>
            <person name="Banfield J.F."/>
        </authorList>
    </citation>
    <scope>NUCLEOTIDE SEQUENCE [LARGE SCALE GENOMIC DNA]</scope>
    <source>
        <strain evidence="17">S2_009_000_R2_76</strain>
    </source>
</reference>
<keyword evidence="9 15" id="KW-0418">Kinase</keyword>
<keyword evidence="10 15" id="KW-0274">FAD</keyword>
<dbReference type="EC" id="2.7.1.26" evidence="15"/>
<dbReference type="GO" id="GO:0005524">
    <property type="term" value="F:ATP binding"/>
    <property type="evidence" value="ECO:0007669"/>
    <property type="project" value="UniProtKB-UniRule"/>
</dbReference>
<dbReference type="Pfam" id="PF06574">
    <property type="entry name" value="FAD_syn"/>
    <property type="match status" value="1"/>
</dbReference>
<keyword evidence="5 15" id="KW-0288">FMN</keyword>
<evidence type="ECO:0000259" key="16">
    <source>
        <dbReference type="SMART" id="SM00904"/>
    </source>
</evidence>
<dbReference type="NCBIfam" id="NF004162">
    <property type="entry name" value="PRK05627.1-5"/>
    <property type="match status" value="1"/>
</dbReference>
<dbReference type="Gene3D" id="3.40.50.620">
    <property type="entry name" value="HUPs"/>
    <property type="match status" value="1"/>
</dbReference>
<evidence type="ECO:0000256" key="8">
    <source>
        <dbReference type="ARBA" id="ARBA00022741"/>
    </source>
</evidence>
<dbReference type="CDD" id="cd02064">
    <property type="entry name" value="FAD_synthetase_N"/>
    <property type="match status" value="1"/>
</dbReference>
<evidence type="ECO:0000256" key="13">
    <source>
        <dbReference type="ARBA" id="ARBA00047880"/>
    </source>
</evidence>
<dbReference type="InterPro" id="IPR023468">
    <property type="entry name" value="Riboflavin_kinase"/>
</dbReference>
<evidence type="ECO:0000256" key="5">
    <source>
        <dbReference type="ARBA" id="ARBA00022643"/>
    </source>
</evidence>
<dbReference type="InterPro" id="IPR015864">
    <property type="entry name" value="FAD_synthase"/>
</dbReference>
<keyword evidence="6 15" id="KW-0808">Transferase</keyword>
<name>A0A2W5EJ17_9SPHI</name>
<dbReference type="InterPro" id="IPR004821">
    <property type="entry name" value="Cyt_trans-like"/>
</dbReference>
<dbReference type="EC" id="2.7.7.2" evidence="15"/>
<dbReference type="GO" id="GO:0009231">
    <property type="term" value="P:riboflavin biosynthetic process"/>
    <property type="evidence" value="ECO:0007669"/>
    <property type="project" value="InterPro"/>
</dbReference>
<dbReference type="InterPro" id="IPR014729">
    <property type="entry name" value="Rossmann-like_a/b/a_fold"/>
</dbReference>
<dbReference type="PANTHER" id="PTHR22749">
    <property type="entry name" value="RIBOFLAVIN KINASE/FMN ADENYLYLTRANSFERASE"/>
    <property type="match status" value="1"/>
</dbReference>
<dbReference type="UniPathway" id="UPA00277">
    <property type="reaction ID" value="UER00407"/>
</dbReference>
<comment type="catalytic activity">
    <reaction evidence="13 15">
        <text>riboflavin + ATP = FMN + ADP + H(+)</text>
        <dbReference type="Rhea" id="RHEA:14357"/>
        <dbReference type="ChEBI" id="CHEBI:15378"/>
        <dbReference type="ChEBI" id="CHEBI:30616"/>
        <dbReference type="ChEBI" id="CHEBI:57986"/>
        <dbReference type="ChEBI" id="CHEBI:58210"/>
        <dbReference type="ChEBI" id="CHEBI:456216"/>
        <dbReference type="EC" id="2.7.1.26"/>
    </reaction>
</comment>
<comment type="pathway">
    <text evidence="3 15">Cofactor biosynthesis; FMN biosynthesis; FMN from riboflavin (ATP route): step 1/1.</text>
</comment>
<dbReference type="NCBIfam" id="NF004160">
    <property type="entry name" value="PRK05627.1-3"/>
    <property type="match status" value="1"/>
</dbReference>
<evidence type="ECO:0000256" key="9">
    <source>
        <dbReference type="ARBA" id="ARBA00022777"/>
    </source>
</evidence>
<evidence type="ECO:0000256" key="12">
    <source>
        <dbReference type="ARBA" id="ARBA00023268"/>
    </source>
</evidence>
<gene>
    <name evidence="17" type="ORF">DI598_16815</name>
</gene>
<proteinExistence type="inferred from homology"/>
<dbReference type="SUPFAM" id="SSF82114">
    <property type="entry name" value="Riboflavin kinase-like"/>
    <property type="match status" value="1"/>
</dbReference>
<evidence type="ECO:0000256" key="3">
    <source>
        <dbReference type="ARBA" id="ARBA00005201"/>
    </source>
</evidence>
<dbReference type="InterPro" id="IPR002606">
    <property type="entry name" value="Riboflavin_kinase_bac"/>
</dbReference>
<evidence type="ECO:0000256" key="6">
    <source>
        <dbReference type="ARBA" id="ARBA00022679"/>
    </source>
</evidence>
<dbReference type="FunFam" id="3.40.50.620:FF:000021">
    <property type="entry name" value="Riboflavin biosynthesis protein"/>
    <property type="match status" value="1"/>
</dbReference>
<dbReference type="NCBIfam" id="TIGR00083">
    <property type="entry name" value="ribF"/>
    <property type="match status" value="1"/>
</dbReference>
<dbReference type="InterPro" id="IPR015865">
    <property type="entry name" value="Riboflavin_kinase_bac/euk"/>
</dbReference>
<evidence type="ECO:0000256" key="2">
    <source>
        <dbReference type="ARBA" id="ARBA00004726"/>
    </source>
</evidence>
<dbReference type="SUPFAM" id="SSF52374">
    <property type="entry name" value="Nucleotidylyl transferase"/>
    <property type="match status" value="1"/>
</dbReference>
<evidence type="ECO:0000256" key="14">
    <source>
        <dbReference type="ARBA" id="ARBA00049494"/>
    </source>
</evidence>
<evidence type="ECO:0000256" key="1">
    <source>
        <dbReference type="ARBA" id="ARBA00002121"/>
    </source>
</evidence>
<keyword evidence="7 15" id="KW-0548">Nucleotidyltransferase</keyword>
<evidence type="ECO:0000256" key="4">
    <source>
        <dbReference type="ARBA" id="ARBA00022630"/>
    </source>
</evidence>
<protein>
    <recommendedName>
        <fullName evidence="15">Riboflavin biosynthesis protein</fullName>
    </recommendedName>
    <domain>
        <recommendedName>
            <fullName evidence="15">Riboflavin kinase</fullName>
            <ecNumber evidence="15">2.7.1.26</ecNumber>
        </recommendedName>
        <alternativeName>
            <fullName evidence="15">Flavokinase</fullName>
        </alternativeName>
    </domain>
    <domain>
        <recommendedName>
            <fullName evidence="15">FMN adenylyltransferase</fullName>
            <ecNumber evidence="15">2.7.7.2</ecNumber>
        </recommendedName>
        <alternativeName>
            <fullName evidence="15">FAD pyrophosphorylase</fullName>
        </alternativeName>
        <alternativeName>
            <fullName evidence="15">FAD synthase</fullName>
        </alternativeName>
    </domain>
</protein>
<evidence type="ECO:0000256" key="11">
    <source>
        <dbReference type="ARBA" id="ARBA00022840"/>
    </source>
</evidence>
<keyword evidence="4 15" id="KW-0285">Flavoprotein</keyword>
<evidence type="ECO:0000313" key="17">
    <source>
        <dbReference type="EMBL" id="PZP42563.1"/>
    </source>
</evidence>
<dbReference type="UniPathway" id="UPA00276">
    <property type="reaction ID" value="UER00406"/>
</dbReference>
<comment type="caution">
    <text evidence="17">The sequence shown here is derived from an EMBL/GenBank/DDBJ whole genome shotgun (WGS) entry which is preliminary data.</text>
</comment>
<dbReference type="GO" id="GO:0009398">
    <property type="term" value="P:FMN biosynthetic process"/>
    <property type="evidence" value="ECO:0007669"/>
    <property type="project" value="UniProtKB-UniRule"/>
</dbReference>
<dbReference type="SMART" id="SM00904">
    <property type="entry name" value="Flavokinase"/>
    <property type="match status" value="1"/>
</dbReference>
<dbReference type="NCBIfam" id="TIGR00125">
    <property type="entry name" value="cyt_tran_rel"/>
    <property type="match status" value="1"/>
</dbReference>
<dbReference type="EMBL" id="QFOI01000425">
    <property type="protein sequence ID" value="PZP42563.1"/>
    <property type="molecule type" value="Genomic_DNA"/>
</dbReference>
<dbReference type="FunFam" id="2.40.30.30:FF:000003">
    <property type="entry name" value="Riboflavin biosynthesis protein"/>
    <property type="match status" value="1"/>
</dbReference>
<evidence type="ECO:0000256" key="10">
    <source>
        <dbReference type="ARBA" id="ARBA00022827"/>
    </source>
</evidence>
<sequence length="308" mass="34335">MRVFRDTDQLPEFNNSVVTIGTFDGVHLGHQKIIAQMKKEADRIGGETVIITFFPHPRKVVKEGSPAVLILTTLAEKISLLDSYGVDNVVVVAFDEKFSNQSASQYIEDFLWKKFRPKCVIIGYDHRFGHGRMGDYKLLESYGNSLGFEVKEIPQQVQNEISISSTKIREALLKGDIKTADNCLGHPYFFEGMVIKGNQLGRTIGFPTANLDTGDPEKLVPENGVYAVKVGLNGKQYLGMMNIGIRPTVGGTSRTIEVNILDFDKDIYGETLKIDVIAYLRGEQKFAGLDALKSQLAKDRESVRLLLD</sequence>
<dbReference type="Proteomes" id="UP000249645">
    <property type="component" value="Unassembled WGS sequence"/>
</dbReference>
<comment type="catalytic activity">
    <reaction evidence="14 15">
        <text>FMN + ATP + H(+) = FAD + diphosphate</text>
        <dbReference type="Rhea" id="RHEA:17237"/>
        <dbReference type="ChEBI" id="CHEBI:15378"/>
        <dbReference type="ChEBI" id="CHEBI:30616"/>
        <dbReference type="ChEBI" id="CHEBI:33019"/>
        <dbReference type="ChEBI" id="CHEBI:57692"/>
        <dbReference type="ChEBI" id="CHEBI:58210"/>
        <dbReference type="EC" id="2.7.7.2"/>
    </reaction>
</comment>
<comment type="similarity">
    <text evidence="15">Belongs to the ribF family.</text>
</comment>
<accession>A0A2W5EJ17</accession>
<keyword evidence="12" id="KW-0511">Multifunctional enzyme</keyword>
<keyword evidence="8 15" id="KW-0547">Nucleotide-binding</keyword>